<dbReference type="Proteomes" id="UP000026962">
    <property type="component" value="Chromosome 11"/>
</dbReference>
<name>A0A0E0MID8_ORYPU</name>
<dbReference type="HOGENOM" id="CLU_1707155_0_0_1"/>
<keyword evidence="3" id="KW-1185">Reference proteome</keyword>
<proteinExistence type="predicted"/>
<protein>
    <submittedName>
        <fullName evidence="2">Uncharacterized protein</fullName>
    </submittedName>
</protein>
<organism evidence="2">
    <name type="scientific">Oryza punctata</name>
    <name type="common">Red rice</name>
    <dbReference type="NCBI Taxonomy" id="4537"/>
    <lineage>
        <taxon>Eukaryota</taxon>
        <taxon>Viridiplantae</taxon>
        <taxon>Streptophyta</taxon>
        <taxon>Embryophyta</taxon>
        <taxon>Tracheophyta</taxon>
        <taxon>Spermatophyta</taxon>
        <taxon>Magnoliopsida</taxon>
        <taxon>Liliopsida</taxon>
        <taxon>Poales</taxon>
        <taxon>Poaceae</taxon>
        <taxon>BOP clade</taxon>
        <taxon>Oryzoideae</taxon>
        <taxon>Oryzeae</taxon>
        <taxon>Oryzinae</taxon>
        <taxon>Oryza</taxon>
    </lineage>
</organism>
<feature type="region of interest" description="Disordered" evidence="1">
    <location>
        <begin position="1"/>
        <end position="21"/>
    </location>
</feature>
<evidence type="ECO:0000313" key="2">
    <source>
        <dbReference type="EnsemblPlants" id="OPUNC11G19970.1"/>
    </source>
</evidence>
<evidence type="ECO:0000256" key="1">
    <source>
        <dbReference type="SAM" id="MobiDB-lite"/>
    </source>
</evidence>
<evidence type="ECO:0000313" key="3">
    <source>
        <dbReference type="Proteomes" id="UP000026962"/>
    </source>
</evidence>
<dbReference type="EnsemblPlants" id="OPUNC11G19970.1">
    <property type="protein sequence ID" value="OPUNC11G19970.1"/>
    <property type="gene ID" value="OPUNC11G19970"/>
</dbReference>
<accession>A0A0E0MID8</accession>
<dbReference type="Gramene" id="OPUNC11G19970.1">
    <property type="protein sequence ID" value="OPUNC11G19970.1"/>
    <property type="gene ID" value="OPUNC11G19970"/>
</dbReference>
<sequence length="187" mass="20896">MVNKRGSRKSNLVGVGTTKRRRDAMAEGKGLVSVEEAAAAAQRVARLGEADGVELLSFHLHLPTRNASLIRSTSSTPPPPSPPRASLLLLAYSILRCKRLRLYQLPLVRSGVMFRCYSARSPYPTYFATHRQRQEAAALLQEAYGLPPPLRRRVPLPPHRRQRTLDPHDQDLDKCTIGCLHWCITAL</sequence>
<dbReference type="AlphaFoldDB" id="A0A0E0MID8"/>
<reference evidence="2" key="1">
    <citation type="submission" date="2015-04" db="UniProtKB">
        <authorList>
            <consortium name="EnsemblPlants"/>
        </authorList>
    </citation>
    <scope>IDENTIFICATION</scope>
</reference>
<reference evidence="2" key="2">
    <citation type="submission" date="2018-05" db="EMBL/GenBank/DDBJ databases">
        <title>OpunRS2 (Oryza punctata Reference Sequence Version 2).</title>
        <authorList>
            <person name="Zhang J."/>
            <person name="Kudrna D."/>
            <person name="Lee S."/>
            <person name="Talag J."/>
            <person name="Welchert J."/>
            <person name="Wing R.A."/>
        </authorList>
    </citation>
    <scope>NUCLEOTIDE SEQUENCE [LARGE SCALE GENOMIC DNA]</scope>
</reference>